<evidence type="ECO:0000256" key="3">
    <source>
        <dbReference type="ARBA" id="ARBA00023242"/>
    </source>
</evidence>
<dbReference type="SUPFAM" id="SSF46785">
    <property type="entry name" value="Winged helix' DNA-binding domain"/>
    <property type="match status" value="1"/>
</dbReference>
<dbReference type="PRINTS" id="PR00056">
    <property type="entry name" value="HSFDOMAIN"/>
</dbReference>
<dbReference type="InterPro" id="IPR036388">
    <property type="entry name" value="WH-like_DNA-bd_sf"/>
</dbReference>
<comment type="caution">
    <text evidence="7">The sequence shown here is derived from an EMBL/GenBank/DDBJ whole genome shotgun (WGS) entry which is preliminary data.</text>
</comment>
<dbReference type="GO" id="GO:0005634">
    <property type="term" value="C:nucleus"/>
    <property type="evidence" value="ECO:0007669"/>
    <property type="project" value="UniProtKB-SubCell"/>
</dbReference>
<gene>
    <name evidence="7" type="ORF">ACHAWO_012793</name>
</gene>
<evidence type="ECO:0000259" key="6">
    <source>
        <dbReference type="SMART" id="SM00415"/>
    </source>
</evidence>
<dbReference type="PANTHER" id="PTHR10015">
    <property type="entry name" value="HEAT SHOCK TRANSCRIPTION FACTOR"/>
    <property type="match status" value="1"/>
</dbReference>
<evidence type="ECO:0000256" key="1">
    <source>
        <dbReference type="ARBA" id="ARBA00004123"/>
    </source>
</evidence>
<evidence type="ECO:0000313" key="8">
    <source>
        <dbReference type="Proteomes" id="UP001530400"/>
    </source>
</evidence>
<dbReference type="EMBL" id="JALLPJ020000912">
    <property type="protein sequence ID" value="KAL3779937.1"/>
    <property type="molecule type" value="Genomic_DNA"/>
</dbReference>
<reference evidence="7 8" key="1">
    <citation type="submission" date="2024-10" db="EMBL/GenBank/DDBJ databases">
        <title>Updated reference genomes for cyclostephanoid diatoms.</title>
        <authorList>
            <person name="Roberts W.R."/>
            <person name="Alverson A.J."/>
        </authorList>
    </citation>
    <scope>NUCLEOTIDE SEQUENCE [LARGE SCALE GENOMIC DNA]</scope>
    <source>
        <strain evidence="7 8">AJA010-31</strain>
    </source>
</reference>
<dbReference type="PANTHER" id="PTHR10015:SF206">
    <property type="entry name" value="HSF-TYPE DNA-BINDING DOMAIN-CONTAINING PROTEIN"/>
    <property type="match status" value="1"/>
</dbReference>
<keyword evidence="8" id="KW-1185">Reference proteome</keyword>
<keyword evidence="2" id="KW-0238">DNA-binding</keyword>
<dbReference type="SMART" id="SM00415">
    <property type="entry name" value="HSF"/>
    <property type="match status" value="1"/>
</dbReference>
<feature type="compositionally biased region" description="Basic and acidic residues" evidence="5">
    <location>
        <begin position="367"/>
        <end position="376"/>
    </location>
</feature>
<dbReference type="AlphaFoldDB" id="A0ABD3NW52"/>
<sequence length="453" mass="51266">MPSSDSSSASSQKSPPIKRRVVPSTFIDHTYRDFSTVELQIYHPSGTCDGCELPKKSASKLENFPMKLHRMISNPKNSKIIHWMPHGRSWALKDKAGLEQLCKEYFRHDSFSSFNRSVNGWGFKVCIVFICRLMIMCVMVHLKHIMFVLSPSQRLKGQGPDYNSYYHEFFLRGKPDLCRFMKRLVKQGKRIPDPTSEPNFYKIAEQIPLPPDDHEPQFYAGEDEEFAVQAPQPFQGGHIQEDLALIVPSSMGGVGLSQYAPMEVQPQNLQTSYVQGQAPESRQLSVPENHPSFNYVGQLLAAYTSSRVQAAVSHPFAQRDVRFQPYARPQRKTLSAPRPCFNAQVLQPMYHQYADEQPSSSVPAAEAVDHGKSQNRKEYRAAYRKVSSVCSISSMGSVSSMSTIECDGLFETEEGVKQELDINFEKGGEPEWFTSTDLFMSDVRVADTHVMKL</sequence>
<dbReference type="Pfam" id="PF00447">
    <property type="entry name" value="HSF_DNA-bind"/>
    <property type="match status" value="1"/>
</dbReference>
<dbReference type="GO" id="GO:0003677">
    <property type="term" value="F:DNA binding"/>
    <property type="evidence" value="ECO:0007669"/>
    <property type="project" value="UniProtKB-KW"/>
</dbReference>
<comment type="subcellular location">
    <subcellularLocation>
        <location evidence="1">Nucleus</location>
    </subcellularLocation>
</comment>
<protein>
    <recommendedName>
        <fullName evidence="6">HSF-type DNA-binding domain-containing protein</fullName>
    </recommendedName>
</protein>
<evidence type="ECO:0000313" key="7">
    <source>
        <dbReference type="EMBL" id="KAL3779937.1"/>
    </source>
</evidence>
<comment type="similarity">
    <text evidence="4">Belongs to the HSF family.</text>
</comment>
<evidence type="ECO:0000256" key="2">
    <source>
        <dbReference type="ARBA" id="ARBA00023125"/>
    </source>
</evidence>
<dbReference type="InterPro" id="IPR036390">
    <property type="entry name" value="WH_DNA-bd_sf"/>
</dbReference>
<evidence type="ECO:0000256" key="5">
    <source>
        <dbReference type="SAM" id="MobiDB-lite"/>
    </source>
</evidence>
<feature type="domain" description="HSF-type DNA-binding" evidence="6">
    <location>
        <begin position="60"/>
        <end position="184"/>
    </location>
</feature>
<name>A0ABD3NW52_9STRA</name>
<keyword evidence="3" id="KW-0539">Nucleus</keyword>
<organism evidence="7 8">
    <name type="scientific">Cyclotella atomus</name>
    <dbReference type="NCBI Taxonomy" id="382360"/>
    <lineage>
        <taxon>Eukaryota</taxon>
        <taxon>Sar</taxon>
        <taxon>Stramenopiles</taxon>
        <taxon>Ochrophyta</taxon>
        <taxon>Bacillariophyta</taxon>
        <taxon>Coscinodiscophyceae</taxon>
        <taxon>Thalassiosirophycidae</taxon>
        <taxon>Stephanodiscales</taxon>
        <taxon>Stephanodiscaceae</taxon>
        <taxon>Cyclotella</taxon>
    </lineage>
</organism>
<feature type="region of interest" description="Disordered" evidence="5">
    <location>
        <begin position="355"/>
        <end position="376"/>
    </location>
</feature>
<accession>A0ABD3NW52</accession>
<evidence type="ECO:0000256" key="4">
    <source>
        <dbReference type="RuleBase" id="RU004020"/>
    </source>
</evidence>
<dbReference type="Proteomes" id="UP001530400">
    <property type="component" value="Unassembled WGS sequence"/>
</dbReference>
<dbReference type="InterPro" id="IPR000232">
    <property type="entry name" value="HSF_DNA-bd"/>
</dbReference>
<proteinExistence type="inferred from homology"/>
<dbReference type="Gene3D" id="1.10.10.10">
    <property type="entry name" value="Winged helix-like DNA-binding domain superfamily/Winged helix DNA-binding domain"/>
    <property type="match status" value="1"/>
</dbReference>